<accession>L8YD94</accession>
<dbReference type="Pfam" id="PF00323">
    <property type="entry name" value="Defensin_1"/>
    <property type="match status" value="1"/>
</dbReference>
<dbReference type="SMART" id="SM00048">
    <property type="entry name" value="DEFSN"/>
    <property type="match status" value="1"/>
</dbReference>
<keyword evidence="5 9" id="KW-0732">Signal</keyword>
<evidence type="ECO:0000256" key="5">
    <source>
        <dbReference type="ARBA" id="ARBA00022729"/>
    </source>
</evidence>
<evidence type="ECO:0000256" key="4">
    <source>
        <dbReference type="ARBA" id="ARBA00022529"/>
    </source>
</evidence>
<dbReference type="GO" id="GO:0071222">
    <property type="term" value="P:cellular response to lipopolysaccharide"/>
    <property type="evidence" value="ECO:0007669"/>
    <property type="project" value="TreeGrafter"/>
</dbReference>
<evidence type="ECO:0000256" key="1">
    <source>
        <dbReference type="ARBA" id="ARBA00004613"/>
    </source>
</evidence>
<name>L8YD94_TUPCH</name>
<comment type="subcellular location">
    <subcellularLocation>
        <location evidence="1">Secreted</location>
    </subcellularLocation>
</comment>
<feature type="signal peptide" evidence="9">
    <location>
        <begin position="1"/>
        <end position="19"/>
    </location>
</feature>
<evidence type="ECO:0000259" key="10">
    <source>
        <dbReference type="PROSITE" id="PS00269"/>
    </source>
</evidence>
<evidence type="ECO:0000256" key="2">
    <source>
        <dbReference type="ARBA" id="ARBA00006519"/>
    </source>
</evidence>
<dbReference type="FunCoup" id="L8YD94">
    <property type="interactions" value="181"/>
</dbReference>
<keyword evidence="3" id="KW-0964">Secreted</keyword>
<dbReference type="GO" id="GO:0061844">
    <property type="term" value="P:antimicrobial humoral immune response mediated by antimicrobial peptide"/>
    <property type="evidence" value="ECO:0007669"/>
    <property type="project" value="TreeGrafter"/>
</dbReference>
<dbReference type="PROSITE" id="PS00269">
    <property type="entry name" value="DEFENSIN"/>
    <property type="match status" value="1"/>
</dbReference>
<keyword evidence="4" id="KW-0929">Antimicrobial</keyword>
<keyword evidence="12" id="KW-1185">Reference proteome</keyword>
<dbReference type="InterPro" id="IPR006080">
    <property type="entry name" value="Beta/alpha-defensin_C"/>
</dbReference>
<evidence type="ECO:0000256" key="7">
    <source>
        <dbReference type="ARBA" id="ARBA00023022"/>
    </source>
</evidence>
<dbReference type="GO" id="GO:0050829">
    <property type="term" value="P:defense response to Gram-negative bacterium"/>
    <property type="evidence" value="ECO:0007669"/>
    <property type="project" value="TreeGrafter"/>
</dbReference>
<keyword evidence="6" id="KW-0211">Defensin</keyword>
<dbReference type="Proteomes" id="UP000011518">
    <property type="component" value="Unassembled WGS sequence"/>
</dbReference>
<dbReference type="InterPro" id="IPR006081">
    <property type="entry name" value="Alpha-defensin_C"/>
</dbReference>
<proteinExistence type="inferred from homology"/>
<dbReference type="InParanoid" id="L8YD94"/>
<keyword evidence="7" id="KW-0044">Antibiotic</keyword>
<dbReference type="AlphaFoldDB" id="L8YD94"/>
<dbReference type="GO" id="GO:0050830">
    <property type="term" value="P:defense response to Gram-positive bacterium"/>
    <property type="evidence" value="ECO:0007669"/>
    <property type="project" value="TreeGrafter"/>
</dbReference>
<feature type="chain" id="PRO_5003998529" evidence="9">
    <location>
        <begin position="20"/>
        <end position="100"/>
    </location>
</feature>
<comment type="similarity">
    <text evidence="2">Belongs to the alpha-defensin family.</text>
</comment>
<dbReference type="GO" id="GO:0005615">
    <property type="term" value="C:extracellular space"/>
    <property type="evidence" value="ECO:0007669"/>
    <property type="project" value="InterPro"/>
</dbReference>
<dbReference type="eggNOG" id="ENOG502T2EX">
    <property type="taxonomic scope" value="Eukaryota"/>
</dbReference>
<dbReference type="STRING" id="246437.L8YD94"/>
<reference evidence="12" key="1">
    <citation type="submission" date="2012-07" db="EMBL/GenBank/DDBJ databases">
        <title>Genome of the Chinese tree shrew, a rising model animal genetically related to primates.</title>
        <authorList>
            <person name="Zhang G."/>
            <person name="Fan Y."/>
            <person name="Yao Y."/>
            <person name="Huang Z."/>
        </authorList>
    </citation>
    <scope>NUCLEOTIDE SEQUENCE [LARGE SCALE GENOMIC DNA]</scope>
</reference>
<evidence type="ECO:0000313" key="11">
    <source>
        <dbReference type="EMBL" id="ELV14232.1"/>
    </source>
</evidence>
<dbReference type="OrthoDB" id="9837636at2759"/>
<sequence>MKALVFLAAIFLVAIQAQADPLPARTEEALDQEQFGAEDQDVPVDFTGDEGSALRAAGKRSTYNCSCKNGKCNFPEILKGKCTISNVSFNLCCRRTSRTE</sequence>
<dbReference type="GO" id="GO:0002227">
    <property type="term" value="P:innate immune response in mucosa"/>
    <property type="evidence" value="ECO:0007669"/>
    <property type="project" value="TreeGrafter"/>
</dbReference>
<evidence type="ECO:0000256" key="6">
    <source>
        <dbReference type="ARBA" id="ARBA00022940"/>
    </source>
</evidence>
<dbReference type="SMART" id="SM01418">
    <property type="entry name" value="Defensin_propep"/>
    <property type="match status" value="1"/>
</dbReference>
<dbReference type="PIRSF" id="PIRSF001875">
    <property type="entry name" value="Alpha-defensin"/>
    <property type="match status" value="1"/>
</dbReference>
<feature type="domain" description="Mammalian defensins" evidence="10">
    <location>
        <begin position="65"/>
        <end position="93"/>
    </location>
</feature>
<organism evidence="11 12">
    <name type="scientific">Tupaia chinensis</name>
    <name type="common">Chinese tree shrew</name>
    <name type="synonym">Tupaia belangeri chinensis</name>
    <dbReference type="NCBI Taxonomy" id="246437"/>
    <lineage>
        <taxon>Eukaryota</taxon>
        <taxon>Metazoa</taxon>
        <taxon>Chordata</taxon>
        <taxon>Craniata</taxon>
        <taxon>Vertebrata</taxon>
        <taxon>Euteleostomi</taxon>
        <taxon>Mammalia</taxon>
        <taxon>Eutheria</taxon>
        <taxon>Euarchontoglires</taxon>
        <taxon>Scandentia</taxon>
        <taxon>Tupaiidae</taxon>
        <taxon>Tupaia</taxon>
    </lineage>
</organism>
<reference evidence="12" key="2">
    <citation type="journal article" date="2013" name="Nat. Commun.">
        <title>Genome of the Chinese tree shrew.</title>
        <authorList>
            <person name="Fan Y."/>
            <person name="Huang Z.Y."/>
            <person name="Cao C.C."/>
            <person name="Chen C.S."/>
            <person name="Chen Y.X."/>
            <person name="Fan D.D."/>
            <person name="He J."/>
            <person name="Hou H.L."/>
            <person name="Hu L."/>
            <person name="Hu X.T."/>
            <person name="Jiang X.T."/>
            <person name="Lai R."/>
            <person name="Lang Y.S."/>
            <person name="Liang B."/>
            <person name="Liao S.G."/>
            <person name="Mu D."/>
            <person name="Ma Y.Y."/>
            <person name="Niu Y.Y."/>
            <person name="Sun X.Q."/>
            <person name="Xia J.Q."/>
            <person name="Xiao J."/>
            <person name="Xiong Z.Q."/>
            <person name="Xu L."/>
            <person name="Yang L."/>
            <person name="Zhang Y."/>
            <person name="Zhao W."/>
            <person name="Zhao X.D."/>
            <person name="Zheng Y.T."/>
            <person name="Zhou J.M."/>
            <person name="Zhu Y.B."/>
            <person name="Zhang G.J."/>
            <person name="Wang J."/>
            <person name="Yao Y.G."/>
        </authorList>
    </citation>
    <scope>NUCLEOTIDE SEQUENCE [LARGE SCALE GENOMIC DNA]</scope>
</reference>
<dbReference type="EMBL" id="KB359234">
    <property type="protein sequence ID" value="ELV14232.1"/>
    <property type="molecule type" value="Genomic_DNA"/>
</dbReference>
<keyword evidence="8" id="KW-1015">Disulfide bond</keyword>
<evidence type="ECO:0000256" key="3">
    <source>
        <dbReference type="ARBA" id="ARBA00022525"/>
    </source>
</evidence>
<dbReference type="PANTHER" id="PTHR11876:SF28">
    <property type="entry name" value="ALPHA-DEFENSIN 1"/>
    <property type="match status" value="1"/>
</dbReference>
<dbReference type="GO" id="GO:0019731">
    <property type="term" value="P:antibacterial humoral response"/>
    <property type="evidence" value="ECO:0007669"/>
    <property type="project" value="TreeGrafter"/>
</dbReference>
<gene>
    <name evidence="11" type="ORF">TREES_T100016331</name>
</gene>
<dbReference type="Pfam" id="PF00879">
    <property type="entry name" value="Defensin_propep"/>
    <property type="match status" value="1"/>
</dbReference>
<protein>
    <submittedName>
        <fullName evidence="11">Defensin-5</fullName>
    </submittedName>
</protein>
<dbReference type="InterPro" id="IPR002366">
    <property type="entry name" value="Alpha-defensin_N"/>
</dbReference>
<evidence type="ECO:0000256" key="9">
    <source>
        <dbReference type="SAM" id="SignalP"/>
    </source>
</evidence>
<evidence type="ECO:0000313" key="12">
    <source>
        <dbReference type="Proteomes" id="UP000011518"/>
    </source>
</evidence>
<evidence type="ECO:0000256" key="8">
    <source>
        <dbReference type="ARBA" id="ARBA00023157"/>
    </source>
</evidence>
<dbReference type="InterPro" id="IPR016327">
    <property type="entry name" value="Alpha-defensin"/>
</dbReference>
<dbReference type="GO" id="GO:0031012">
    <property type="term" value="C:extracellular matrix"/>
    <property type="evidence" value="ECO:0007669"/>
    <property type="project" value="TreeGrafter"/>
</dbReference>
<dbReference type="GO" id="GO:0051673">
    <property type="term" value="P:disruption of plasma membrane integrity in another organism"/>
    <property type="evidence" value="ECO:0007669"/>
    <property type="project" value="TreeGrafter"/>
</dbReference>
<dbReference type="PANTHER" id="PTHR11876">
    <property type="entry name" value="ALPHA-DEFENSIN 1"/>
    <property type="match status" value="1"/>
</dbReference>